<proteinExistence type="predicted"/>
<dbReference type="Proteomes" id="UP000010843">
    <property type="component" value="Chromosome"/>
</dbReference>
<dbReference type="eggNOG" id="arCOG14287">
    <property type="taxonomic scope" value="Archaea"/>
</dbReference>
<feature type="compositionally biased region" description="Basic and acidic residues" evidence="1">
    <location>
        <begin position="236"/>
        <end position="250"/>
    </location>
</feature>
<dbReference type="HOGENOM" id="CLU_971874_0_0_2"/>
<sequence length="289" mass="30441">MPTRRRVLACACSVAGTAAVSGVGAATGSDGDLTLEIVRHTSAEPAEDALDAVREGVDLFAETWTEATPGTADVTLETDAVVDFEIAPAHGKTLDAMETDDALRGDRTATTVTLAVVADGATTAGAMRGYAGRSDGRSREPGAYGYVNAELAALFGAGVGTPRDLLRNFAAHECGHAVVGWTDFPHYPVEATESEPSPSRRAHSCGAQDHPDARGWFVRHGITPMATGYSAVESRNTPRDHPFATERGPIDEYAGPVTESPFFLTMDYVPAFSATARAAMAHHYEQVFG</sequence>
<evidence type="ECO:0000313" key="2">
    <source>
        <dbReference type="EMBL" id="AGB31922.1"/>
    </source>
</evidence>
<dbReference type="EMBL" id="CP003372">
    <property type="protein sequence ID" value="AGB31922.1"/>
    <property type="molecule type" value="Genomic_DNA"/>
</dbReference>
<dbReference type="AlphaFoldDB" id="L0JMW9"/>
<feature type="region of interest" description="Disordered" evidence="1">
    <location>
        <begin position="228"/>
        <end position="252"/>
    </location>
</feature>
<accession>L0JMW9</accession>
<organism evidence="2 3">
    <name type="scientific">Natrinema pellirubrum (strain DSM 15624 / CIP 106293 / JCM 10476 / NCIMB 786 / 157)</name>
    <dbReference type="NCBI Taxonomy" id="797303"/>
    <lineage>
        <taxon>Archaea</taxon>
        <taxon>Methanobacteriati</taxon>
        <taxon>Methanobacteriota</taxon>
        <taxon>Stenosarchaea group</taxon>
        <taxon>Halobacteria</taxon>
        <taxon>Halobacteriales</taxon>
        <taxon>Natrialbaceae</taxon>
        <taxon>Natrinema</taxon>
    </lineage>
</organism>
<name>L0JMW9_NATP1</name>
<gene>
    <name evidence="2" type="ordered locus">Natpe_2093</name>
</gene>
<dbReference type="OrthoDB" id="186911at2157"/>
<dbReference type="STRING" id="797303.Natpe_2093"/>
<dbReference type="KEGG" id="npe:Natpe_2093"/>
<dbReference type="RefSeq" id="WP_015299004.1">
    <property type="nucleotide sequence ID" value="NC_019962.1"/>
</dbReference>
<reference evidence="3" key="1">
    <citation type="submission" date="2012-02" db="EMBL/GenBank/DDBJ databases">
        <title>Complete sequence of chromosome of Natrinema pellirubrum DSM 15624.</title>
        <authorList>
            <person name="Lucas S."/>
            <person name="Han J."/>
            <person name="Lapidus A."/>
            <person name="Cheng J.-F."/>
            <person name="Goodwin L."/>
            <person name="Pitluck S."/>
            <person name="Peters L."/>
            <person name="Teshima H."/>
            <person name="Detter J.C."/>
            <person name="Han C."/>
            <person name="Tapia R."/>
            <person name="Land M."/>
            <person name="Hauser L."/>
            <person name="Kyrpides N."/>
            <person name="Ivanova N."/>
            <person name="Pagani I."/>
            <person name="Sproer C."/>
            <person name="Anderson I."/>
            <person name="Woyke T."/>
        </authorList>
    </citation>
    <scope>NUCLEOTIDE SEQUENCE [LARGE SCALE GENOMIC DNA]</scope>
    <source>
        <strain evidence="3">DSM 15624 / JCM 10476 / NCIMB 786</strain>
    </source>
</reference>
<protein>
    <recommendedName>
        <fullName evidence="4">Metalloprotease</fullName>
    </recommendedName>
</protein>
<evidence type="ECO:0000313" key="3">
    <source>
        <dbReference type="Proteomes" id="UP000010843"/>
    </source>
</evidence>
<evidence type="ECO:0000256" key="1">
    <source>
        <dbReference type="SAM" id="MobiDB-lite"/>
    </source>
</evidence>
<evidence type="ECO:0008006" key="4">
    <source>
        <dbReference type="Google" id="ProtNLM"/>
    </source>
</evidence>
<dbReference type="GeneID" id="14332834"/>